<keyword evidence="2" id="KW-0175">Coiled coil</keyword>
<feature type="region of interest" description="Disordered" evidence="3">
    <location>
        <begin position="1"/>
        <end position="52"/>
    </location>
</feature>
<dbReference type="InterPro" id="IPR002213">
    <property type="entry name" value="UDP_glucos_trans"/>
</dbReference>
<organism evidence="4 5">
    <name type="scientific">Digitaria exilis</name>
    <dbReference type="NCBI Taxonomy" id="1010633"/>
    <lineage>
        <taxon>Eukaryota</taxon>
        <taxon>Viridiplantae</taxon>
        <taxon>Streptophyta</taxon>
        <taxon>Embryophyta</taxon>
        <taxon>Tracheophyta</taxon>
        <taxon>Spermatophyta</taxon>
        <taxon>Magnoliopsida</taxon>
        <taxon>Liliopsida</taxon>
        <taxon>Poales</taxon>
        <taxon>Poaceae</taxon>
        <taxon>PACMAD clade</taxon>
        <taxon>Panicoideae</taxon>
        <taxon>Panicodae</taxon>
        <taxon>Paniceae</taxon>
        <taxon>Anthephorinae</taxon>
        <taxon>Digitaria</taxon>
    </lineage>
</organism>
<dbReference type="Pfam" id="PF00201">
    <property type="entry name" value="UDPGT"/>
    <property type="match status" value="1"/>
</dbReference>
<dbReference type="InterPro" id="IPR050481">
    <property type="entry name" value="UDP-glycosyltransf_plant"/>
</dbReference>
<evidence type="ECO:0000313" key="4">
    <source>
        <dbReference type="EMBL" id="KAF8715737.1"/>
    </source>
</evidence>
<dbReference type="FunFam" id="3.40.50.2000:FF:000020">
    <property type="entry name" value="Glycosyltransferase"/>
    <property type="match status" value="1"/>
</dbReference>
<evidence type="ECO:0000256" key="2">
    <source>
        <dbReference type="SAM" id="Coils"/>
    </source>
</evidence>
<keyword evidence="1" id="KW-0808">Transferase</keyword>
<accession>A0A835C8F8</accession>
<reference evidence="4" key="1">
    <citation type="submission" date="2020-07" db="EMBL/GenBank/DDBJ databases">
        <title>Genome sequence and genetic diversity analysis of an under-domesticated orphan crop, white fonio (Digitaria exilis).</title>
        <authorList>
            <person name="Bennetzen J.L."/>
            <person name="Chen S."/>
            <person name="Ma X."/>
            <person name="Wang X."/>
            <person name="Yssel A.E.J."/>
            <person name="Chaluvadi S.R."/>
            <person name="Johnson M."/>
            <person name="Gangashetty P."/>
            <person name="Hamidou F."/>
            <person name="Sanogo M.D."/>
            <person name="Zwaenepoel A."/>
            <person name="Wallace J."/>
            <person name="Van De Peer Y."/>
            <person name="Van Deynze A."/>
        </authorList>
    </citation>
    <scope>NUCLEOTIDE SEQUENCE</scope>
    <source>
        <tissue evidence="4">Leaves</tissue>
    </source>
</reference>
<proteinExistence type="predicted"/>
<dbReference type="OrthoDB" id="5835829at2759"/>
<name>A0A835C8F8_9POAL</name>
<sequence>MAAGDGVRSPAAMANALDADGAEDWRHGAWGGDGSGRLVEQAGQRPTATRDSVVDTNNWSSHVSVETEAGVQDHRRRVSVTREAKDRRGCQWLRCIEGQGHLARLASKGKGGDASSGEACARERKEEHLIATSAGSSKSPAPMELNPNPTPTMVLHACLGVGHLIPMVELAKLLLRRGLAVVIAVPTPPASTADFFASSASAVQSLVAANPAVSFHHLPPPDYPAPDPDPFLQMLDALRLTVPALAAFLRSLPSVAAALVLDLFCVDALDAAASAGVPAYFYYTSCAGDLAAFLNLPHYFAAATDGVSFKDMGKAPLRFPGVPPIPASDMPHTVLDRADRTCAARIGHYGRIPEARGVLINTYEWLEARAVRALRDGVCVPGRRTPPVYPIGPLIVKGHDAAAVEGERHACLAWLDTQPERSVVFLCFGSLGALSAAQLKEIARGLESSGQRFLWVVRTPPDDPSKFFLSRPEPDLDALLPEGFLERTKDKGMVVKMWAPQVEVLRHASTGAFVTHCGWNSVLEASSAGVPMLCWPLYAEQRLNKVFVVDEMKVGVVVEGYDEEMVTAEEVEKKVSLVMESEEGEKLRERLAMAKEKAAEALADGGPSRVAFEEFLNSLKLKLAK</sequence>
<gene>
    <name evidence="4" type="ORF">HU200_026681</name>
</gene>
<evidence type="ECO:0008006" key="6">
    <source>
        <dbReference type="Google" id="ProtNLM"/>
    </source>
</evidence>
<dbReference type="EMBL" id="JACEFO010001730">
    <property type="protein sequence ID" value="KAF8715737.1"/>
    <property type="molecule type" value="Genomic_DNA"/>
</dbReference>
<evidence type="ECO:0000313" key="5">
    <source>
        <dbReference type="Proteomes" id="UP000636709"/>
    </source>
</evidence>
<feature type="coiled-coil region" evidence="2">
    <location>
        <begin position="577"/>
        <end position="604"/>
    </location>
</feature>
<dbReference type="Gene3D" id="3.40.50.2000">
    <property type="entry name" value="Glycogen Phosphorylase B"/>
    <property type="match status" value="2"/>
</dbReference>
<protein>
    <recommendedName>
        <fullName evidence="6">Glycosyltransferase</fullName>
    </recommendedName>
</protein>
<comment type="caution">
    <text evidence="4">The sequence shown here is derived from an EMBL/GenBank/DDBJ whole genome shotgun (WGS) entry which is preliminary data.</text>
</comment>
<dbReference type="AlphaFoldDB" id="A0A835C8F8"/>
<dbReference type="FunFam" id="3.40.50.2000:FF:000082">
    <property type="entry name" value="Glycosyltransferase"/>
    <property type="match status" value="1"/>
</dbReference>
<keyword evidence="5" id="KW-1185">Reference proteome</keyword>
<dbReference type="GO" id="GO:0035251">
    <property type="term" value="F:UDP-glucosyltransferase activity"/>
    <property type="evidence" value="ECO:0007669"/>
    <property type="project" value="InterPro"/>
</dbReference>
<dbReference type="CDD" id="cd03784">
    <property type="entry name" value="GT1_Gtf-like"/>
    <property type="match status" value="1"/>
</dbReference>
<dbReference type="PANTHER" id="PTHR48048">
    <property type="entry name" value="GLYCOSYLTRANSFERASE"/>
    <property type="match status" value="1"/>
</dbReference>
<evidence type="ECO:0000256" key="3">
    <source>
        <dbReference type="SAM" id="MobiDB-lite"/>
    </source>
</evidence>
<dbReference type="PANTHER" id="PTHR48048:SF21">
    <property type="entry name" value="GLYCOSYLTRANSFERASE"/>
    <property type="match status" value="1"/>
</dbReference>
<dbReference type="Proteomes" id="UP000636709">
    <property type="component" value="Unassembled WGS sequence"/>
</dbReference>
<evidence type="ECO:0000256" key="1">
    <source>
        <dbReference type="ARBA" id="ARBA00022679"/>
    </source>
</evidence>
<dbReference type="SUPFAM" id="SSF53756">
    <property type="entry name" value="UDP-Glycosyltransferase/glycogen phosphorylase"/>
    <property type="match status" value="1"/>
</dbReference>